<keyword evidence="3" id="KW-0589">Pheromone response</keyword>
<dbReference type="AlphaFoldDB" id="A0A9P7GIF1"/>
<protein>
    <submittedName>
        <fullName evidence="11">Uncharacterized protein</fullName>
    </submittedName>
</protein>
<dbReference type="PANTHER" id="PTHR28097:SF1">
    <property type="entry name" value="PHEROMONE A FACTOR RECEPTOR"/>
    <property type="match status" value="1"/>
</dbReference>
<keyword evidence="4 10" id="KW-0812">Transmembrane</keyword>
<gene>
    <name evidence="11" type="ORF">H0H81_011692</name>
</gene>
<proteinExistence type="inferred from homology"/>
<evidence type="ECO:0000256" key="3">
    <source>
        <dbReference type="ARBA" id="ARBA00022507"/>
    </source>
</evidence>
<evidence type="ECO:0000256" key="8">
    <source>
        <dbReference type="ARBA" id="ARBA00023170"/>
    </source>
</evidence>
<feature type="transmembrane region" description="Helical" evidence="10">
    <location>
        <begin position="55"/>
        <end position="75"/>
    </location>
</feature>
<dbReference type="OrthoDB" id="2874149at2759"/>
<evidence type="ECO:0000313" key="12">
    <source>
        <dbReference type="Proteomes" id="UP000717328"/>
    </source>
</evidence>
<accession>A0A9P7GIF1</accession>
<feature type="transmembrane region" description="Helical" evidence="10">
    <location>
        <begin position="96"/>
        <end position="121"/>
    </location>
</feature>
<evidence type="ECO:0000256" key="10">
    <source>
        <dbReference type="SAM" id="Phobius"/>
    </source>
</evidence>
<comment type="similarity">
    <text evidence="2">Belongs to the G-protein coupled receptor 4 family.</text>
</comment>
<keyword evidence="6" id="KW-0297">G-protein coupled receptor</keyword>
<keyword evidence="8" id="KW-0675">Receptor</keyword>
<dbReference type="GO" id="GO:0005886">
    <property type="term" value="C:plasma membrane"/>
    <property type="evidence" value="ECO:0007669"/>
    <property type="project" value="TreeGrafter"/>
</dbReference>
<dbReference type="InterPro" id="IPR001499">
    <property type="entry name" value="GPCR_STE3"/>
</dbReference>
<evidence type="ECO:0000256" key="2">
    <source>
        <dbReference type="ARBA" id="ARBA00011085"/>
    </source>
</evidence>
<evidence type="ECO:0000256" key="5">
    <source>
        <dbReference type="ARBA" id="ARBA00022989"/>
    </source>
</evidence>
<dbReference type="Pfam" id="PF02076">
    <property type="entry name" value="STE3"/>
    <property type="match status" value="1"/>
</dbReference>
<evidence type="ECO:0000256" key="4">
    <source>
        <dbReference type="ARBA" id="ARBA00022692"/>
    </source>
</evidence>
<dbReference type="GO" id="GO:0000750">
    <property type="term" value="P:pheromone-dependent signal transduction involved in conjugation with cellular fusion"/>
    <property type="evidence" value="ECO:0007669"/>
    <property type="project" value="TreeGrafter"/>
</dbReference>
<organism evidence="11 12">
    <name type="scientific">Sphagnurus paluster</name>
    <dbReference type="NCBI Taxonomy" id="117069"/>
    <lineage>
        <taxon>Eukaryota</taxon>
        <taxon>Fungi</taxon>
        <taxon>Dikarya</taxon>
        <taxon>Basidiomycota</taxon>
        <taxon>Agaricomycotina</taxon>
        <taxon>Agaricomycetes</taxon>
        <taxon>Agaricomycetidae</taxon>
        <taxon>Agaricales</taxon>
        <taxon>Tricholomatineae</taxon>
        <taxon>Lyophyllaceae</taxon>
        <taxon>Sphagnurus</taxon>
    </lineage>
</organism>
<evidence type="ECO:0000256" key="1">
    <source>
        <dbReference type="ARBA" id="ARBA00004141"/>
    </source>
</evidence>
<feature type="transmembrane region" description="Helical" evidence="10">
    <location>
        <begin position="160"/>
        <end position="179"/>
    </location>
</feature>
<name>A0A9P7GIF1_9AGAR</name>
<dbReference type="PANTHER" id="PTHR28097">
    <property type="entry name" value="PHEROMONE A FACTOR RECEPTOR"/>
    <property type="match status" value="1"/>
</dbReference>
<evidence type="ECO:0000256" key="7">
    <source>
        <dbReference type="ARBA" id="ARBA00023136"/>
    </source>
</evidence>
<reference evidence="11" key="2">
    <citation type="submission" date="2021-10" db="EMBL/GenBank/DDBJ databases">
        <title>Phylogenomics reveals ancestral predisposition of the termite-cultivated fungus Termitomyces towards a domesticated lifestyle.</title>
        <authorList>
            <person name="Auxier B."/>
            <person name="Grum-Grzhimaylo A."/>
            <person name="Cardenas M.E."/>
            <person name="Lodge J.D."/>
            <person name="Laessoe T."/>
            <person name="Pedersen O."/>
            <person name="Smith M.E."/>
            <person name="Kuyper T.W."/>
            <person name="Franco-Molano E.A."/>
            <person name="Baroni T.J."/>
            <person name="Aanen D.K."/>
        </authorList>
    </citation>
    <scope>NUCLEOTIDE SEQUENCE</scope>
    <source>
        <strain evidence="11">D49</strain>
    </source>
</reference>
<feature type="transmembrane region" description="Helical" evidence="10">
    <location>
        <begin position="31"/>
        <end position="49"/>
    </location>
</feature>
<evidence type="ECO:0000256" key="6">
    <source>
        <dbReference type="ARBA" id="ARBA00023040"/>
    </source>
</evidence>
<sequence length="240" mass="28114">MALHYIVQGHRFDIVENLGCRPAIYTSVQSILLIWVLPLLISALTFIYAGMFDLLIIPSDVADFHSLALALRHFFKRRITFARHLQNSNSALTTSRYIRLICMAIVQMFWGLFTTIINVWFTCRNGLRPWTSWADVHSNFSRVAVFPTRFIPPSILHWTYFTRWIIPVSSVLFFAFFSFGEEAMKEYRSCIQWVARNVLRRKDTMTDKKMLLPSFIRYVYFRSLPAQALTVGVFQQTCFL</sequence>
<dbReference type="EMBL" id="JABCKI010000406">
    <property type="protein sequence ID" value="KAG5650601.1"/>
    <property type="molecule type" value="Genomic_DNA"/>
</dbReference>
<evidence type="ECO:0000256" key="9">
    <source>
        <dbReference type="ARBA" id="ARBA00023224"/>
    </source>
</evidence>
<comment type="caution">
    <text evidence="11">The sequence shown here is derived from an EMBL/GenBank/DDBJ whole genome shotgun (WGS) entry which is preliminary data.</text>
</comment>
<evidence type="ECO:0000313" key="11">
    <source>
        <dbReference type="EMBL" id="KAG5650601.1"/>
    </source>
</evidence>
<reference evidence="11" key="1">
    <citation type="submission" date="2021-02" db="EMBL/GenBank/DDBJ databases">
        <authorList>
            <person name="Nieuwenhuis M."/>
            <person name="Van De Peppel L.J.J."/>
        </authorList>
    </citation>
    <scope>NUCLEOTIDE SEQUENCE</scope>
    <source>
        <strain evidence="11">D49</strain>
    </source>
</reference>
<keyword evidence="9" id="KW-0807">Transducer</keyword>
<dbReference type="GO" id="GO:0004932">
    <property type="term" value="F:mating-type factor pheromone receptor activity"/>
    <property type="evidence" value="ECO:0007669"/>
    <property type="project" value="InterPro"/>
</dbReference>
<keyword evidence="12" id="KW-1185">Reference proteome</keyword>
<keyword evidence="5 10" id="KW-1133">Transmembrane helix</keyword>
<comment type="subcellular location">
    <subcellularLocation>
        <location evidence="1">Membrane</location>
        <topology evidence="1">Multi-pass membrane protein</topology>
    </subcellularLocation>
</comment>
<keyword evidence="7 10" id="KW-0472">Membrane</keyword>
<dbReference type="Proteomes" id="UP000717328">
    <property type="component" value="Unassembled WGS sequence"/>
</dbReference>
<dbReference type="PRINTS" id="PR00899">
    <property type="entry name" value="GPCRSTE3"/>
</dbReference>